<name>A0A9X0DAV8_9CNID</name>
<dbReference type="Proteomes" id="UP001163046">
    <property type="component" value="Unassembled WGS sequence"/>
</dbReference>
<accession>A0A9X0DAV8</accession>
<evidence type="ECO:0000313" key="4">
    <source>
        <dbReference type="Proteomes" id="UP001163046"/>
    </source>
</evidence>
<dbReference type="SUPFAM" id="SSF57302">
    <property type="entry name" value="Snake toxin-like"/>
    <property type="match status" value="2"/>
</dbReference>
<gene>
    <name evidence="3" type="primary">MRC1_3</name>
    <name evidence="3" type="ORF">OS493_003436</name>
</gene>
<dbReference type="InterPro" id="IPR016187">
    <property type="entry name" value="CTDL_fold"/>
</dbReference>
<dbReference type="PANTHER" id="PTHR22803">
    <property type="entry name" value="MANNOSE, PHOSPHOLIPASE, LECTIN RECEPTOR RELATED"/>
    <property type="match status" value="1"/>
</dbReference>
<dbReference type="OrthoDB" id="5988960at2759"/>
<evidence type="ECO:0000313" key="3">
    <source>
        <dbReference type="EMBL" id="KAJ7393777.1"/>
    </source>
</evidence>
<dbReference type="InterPro" id="IPR045860">
    <property type="entry name" value="Snake_toxin-like_sf"/>
</dbReference>
<proteinExistence type="predicted"/>
<dbReference type="AlphaFoldDB" id="A0A9X0DAV8"/>
<sequence length="406" mass="46367">MTEYHYSAKLSWENARAVCLGLEGDLVSIDNEKEMDFVNNNISRIKGREVWIGLNDRLKEDQFVWSDGTPFNSSWSYSNWGNNEPNNIRNDEDCVELYYNVWNDNSCSGTNFYICERPKGKFSCPDGWFLHGLSCYNASKDGKTWLNAKQDCHVSGGYLLKIEYQSEQNFIEFFLRITGLFVWIGLNDIEHEGTYRWEVDNSTVSFTKWGPKQPNNVDNQDCGGVGAKTIFSLWNDRSCLDLQGYICEKPANGMSCYQCSSNTSFADCTEKQKLVHCTSPRNYCFKQKNTTAGDKNAVYYKGCTSADKCRQKEKHSLECCSYQLCNKDISCYQCSSNISFADCARNQTRVNCTSPMTRCVKTAYSTKDDDKIVTYYKGCARTDECTETAEKPFVECCSDDMCNKGM</sequence>
<dbReference type="InterPro" id="IPR018378">
    <property type="entry name" value="C-type_lectin_CS"/>
</dbReference>
<dbReference type="Gene3D" id="3.10.100.10">
    <property type="entry name" value="Mannose-Binding Protein A, subunit A"/>
    <property type="match status" value="2"/>
</dbReference>
<feature type="domain" description="C-type lectin" evidence="2">
    <location>
        <begin position="131"/>
        <end position="248"/>
    </location>
</feature>
<dbReference type="InterPro" id="IPR050111">
    <property type="entry name" value="C-type_lectin/snaclec_domain"/>
</dbReference>
<organism evidence="3 4">
    <name type="scientific">Desmophyllum pertusum</name>
    <dbReference type="NCBI Taxonomy" id="174260"/>
    <lineage>
        <taxon>Eukaryota</taxon>
        <taxon>Metazoa</taxon>
        <taxon>Cnidaria</taxon>
        <taxon>Anthozoa</taxon>
        <taxon>Hexacorallia</taxon>
        <taxon>Scleractinia</taxon>
        <taxon>Caryophylliina</taxon>
        <taxon>Caryophylliidae</taxon>
        <taxon>Desmophyllum</taxon>
    </lineage>
</organism>
<keyword evidence="1" id="KW-1015">Disulfide bond</keyword>
<keyword evidence="4" id="KW-1185">Reference proteome</keyword>
<dbReference type="CDD" id="cd00117">
    <property type="entry name" value="TFP"/>
    <property type="match status" value="2"/>
</dbReference>
<dbReference type="PROSITE" id="PS00615">
    <property type="entry name" value="C_TYPE_LECTIN_1"/>
    <property type="match status" value="2"/>
</dbReference>
<dbReference type="PROSITE" id="PS50041">
    <property type="entry name" value="C_TYPE_LECTIN_2"/>
    <property type="match status" value="2"/>
</dbReference>
<dbReference type="EMBL" id="MU825397">
    <property type="protein sequence ID" value="KAJ7393777.1"/>
    <property type="molecule type" value="Genomic_DNA"/>
</dbReference>
<dbReference type="SMART" id="SM00034">
    <property type="entry name" value="CLECT"/>
    <property type="match status" value="2"/>
</dbReference>
<dbReference type="Pfam" id="PF00021">
    <property type="entry name" value="UPAR_LY6"/>
    <property type="match status" value="2"/>
</dbReference>
<reference evidence="3" key="1">
    <citation type="submission" date="2023-01" db="EMBL/GenBank/DDBJ databases">
        <title>Genome assembly of the deep-sea coral Lophelia pertusa.</title>
        <authorList>
            <person name="Herrera S."/>
            <person name="Cordes E."/>
        </authorList>
    </citation>
    <scope>NUCLEOTIDE SEQUENCE</scope>
    <source>
        <strain evidence="3">USNM1676648</strain>
        <tissue evidence="3">Polyp</tissue>
    </source>
</reference>
<evidence type="ECO:0000259" key="2">
    <source>
        <dbReference type="PROSITE" id="PS50041"/>
    </source>
</evidence>
<dbReference type="InterPro" id="IPR001304">
    <property type="entry name" value="C-type_lectin-like"/>
</dbReference>
<dbReference type="Gene3D" id="2.10.60.10">
    <property type="entry name" value="CD59"/>
    <property type="match status" value="2"/>
</dbReference>
<dbReference type="Pfam" id="PF00059">
    <property type="entry name" value="Lectin_C"/>
    <property type="match status" value="2"/>
</dbReference>
<dbReference type="SUPFAM" id="SSF56436">
    <property type="entry name" value="C-type lectin-like"/>
    <property type="match status" value="2"/>
</dbReference>
<dbReference type="InterPro" id="IPR016186">
    <property type="entry name" value="C-type_lectin-like/link_sf"/>
</dbReference>
<comment type="caution">
    <text evidence="3">The sequence shown here is derived from an EMBL/GenBank/DDBJ whole genome shotgun (WGS) entry which is preliminary data.</text>
</comment>
<dbReference type="CDD" id="cd00037">
    <property type="entry name" value="CLECT"/>
    <property type="match status" value="1"/>
</dbReference>
<protein>
    <submittedName>
        <fullName evidence="3">Chromatin-modulating protein mrc1</fullName>
    </submittedName>
</protein>
<evidence type="ECO:0000256" key="1">
    <source>
        <dbReference type="ARBA" id="ARBA00023157"/>
    </source>
</evidence>
<feature type="domain" description="C-type lectin" evidence="2">
    <location>
        <begin position="4"/>
        <end position="116"/>
    </location>
</feature>
<dbReference type="InterPro" id="IPR016054">
    <property type="entry name" value="LY6_UPA_recep-like"/>
</dbReference>